<dbReference type="EMBL" id="BASZ01000001">
    <property type="protein sequence ID" value="GAD47827.1"/>
    <property type="molecule type" value="Genomic_DNA"/>
</dbReference>
<dbReference type="Pfam" id="PF00593">
    <property type="entry name" value="TonB_dep_Rec_b-barrel"/>
    <property type="match status" value="1"/>
</dbReference>
<keyword evidence="2 11" id="KW-0813">Transport</keyword>
<dbReference type="Proteomes" id="UP000016568">
    <property type="component" value="Unassembled WGS sequence"/>
</dbReference>
<dbReference type="eggNOG" id="COG4774">
    <property type="taxonomic scope" value="Bacteria"/>
</dbReference>
<evidence type="ECO:0000256" key="11">
    <source>
        <dbReference type="PROSITE-ProRule" id="PRU01360"/>
    </source>
</evidence>
<keyword evidence="10 11" id="KW-0998">Cell outer membrane</keyword>
<reference evidence="15 16" key="1">
    <citation type="submission" date="2013-09" db="EMBL/GenBank/DDBJ databases">
        <title>Whole genome shotgun sequence of Novosphingobium tardaugens NBRC 16725.</title>
        <authorList>
            <person name="Isaki S."/>
            <person name="Hosoyama A."/>
            <person name="Tsuchikane K."/>
            <person name="Katsumata H."/>
            <person name="Ando Y."/>
            <person name="Yamazaki S."/>
            <person name="Fujita N."/>
        </authorList>
    </citation>
    <scope>NUCLEOTIDE SEQUENCE [LARGE SCALE GENOMIC DNA]</scope>
    <source>
        <strain evidence="15 16">NBRC 16725</strain>
    </source>
</reference>
<evidence type="ECO:0000256" key="8">
    <source>
        <dbReference type="ARBA" id="ARBA00023077"/>
    </source>
</evidence>
<evidence type="ECO:0000256" key="7">
    <source>
        <dbReference type="ARBA" id="ARBA00023065"/>
    </source>
</evidence>
<evidence type="ECO:0000313" key="16">
    <source>
        <dbReference type="Proteomes" id="UP000016568"/>
    </source>
</evidence>
<dbReference type="InterPro" id="IPR039426">
    <property type="entry name" value="TonB-dep_rcpt-like"/>
</dbReference>
<dbReference type="AlphaFoldDB" id="U2YID6"/>
<dbReference type="Pfam" id="PF07715">
    <property type="entry name" value="Plug"/>
    <property type="match status" value="1"/>
</dbReference>
<evidence type="ECO:0000256" key="4">
    <source>
        <dbReference type="ARBA" id="ARBA00022496"/>
    </source>
</evidence>
<evidence type="ECO:0000313" key="15">
    <source>
        <dbReference type="EMBL" id="GAD47827.1"/>
    </source>
</evidence>
<dbReference type="Gene3D" id="2.40.170.20">
    <property type="entry name" value="TonB-dependent receptor, beta-barrel domain"/>
    <property type="match status" value="2"/>
</dbReference>
<keyword evidence="3 11" id="KW-1134">Transmembrane beta strand</keyword>
<dbReference type="PANTHER" id="PTHR32552:SF81">
    <property type="entry name" value="TONB-DEPENDENT OUTER MEMBRANE RECEPTOR"/>
    <property type="match status" value="1"/>
</dbReference>
<name>U2YID6_9SPHN</name>
<evidence type="ECO:0000256" key="2">
    <source>
        <dbReference type="ARBA" id="ARBA00022448"/>
    </source>
</evidence>
<keyword evidence="6" id="KW-0408">Iron</keyword>
<dbReference type="InterPro" id="IPR012910">
    <property type="entry name" value="Plug_dom"/>
</dbReference>
<dbReference type="SUPFAM" id="SSF56935">
    <property type="entry name" value="Porins"/>
    <property type="match status" value="1"/>
</dbReference>
<dbReference type="InterPro" id="IPR036942">
    <property type="entry name" value="Beta-barrel_TonB_sf"/>
</dbReference>
<dbReference type="InterPro" id="IPR000531">
    <property type="entry name" value="Beta-barrel_TonB"/>
</dbReference>
<gene>
    <name evidence="15" type="ORF">NT2_01_06010</name>
</gene>
<evidence type="ECO:0000256" key="3">
    <source>
        <dbReference type="ARBA" id="ARBA00022452"/>
    </source>
</evidence>
<dbReference type="GO" id="GO:0006826">
    <property type="term" value="P:iron ion transport"/>
    <property type="evidence" value="ECO:0007669"/>
    <property type="project" value="UniProtKB-KW"/>
</dbReference>
<evidence type="ECO:0000256" key="10">
    <source>
        <dbReference type="ARBA" id="ARBA00023237"/>
    </source>
</evidence>
<dbReference type="PROSITE" id="PS52016">
    <property type="entry name" value="TONB_DEPENDENT_REC_3"/>
    <property type="match status" value="1"/>
</dbReference>
<keyword evidence="8 12" id="KW-0798">TonB box</keyword>
<keyword evidence="15" id="KW-0675">Receptor</keyword>
<comment type="similarity">
    <text evidence="11 12">Belongs to the TonB-dependent receptor family.</text>
</comment>
<feature type="domain" description="TonB-dependent receptor plug" evidence="14">
    <location>
        <begin position="40"/>
        <end position="151"/>
    </location>
</feature>
<dbReference type="PANTHER" id="PTHR32552">
    <property type="entry name" value="FERRICHROME IRON RECEPTOR-RELATED"/>
    <property type="match status" value="1"/>
</dbReference>
<keyword evidence="4" id="KW-0410">Iron transport</keyword>
<evidence type="ECO:0000256" key="6">
    <source>
        <dbReference type="ARBA" id="ARBA00023004"/>
    </source>
</evidence>
<evidence type="ECO:0000259" key="13">
    <source>
        <dbReference type="Pfam" id="PF00593"/>
    </source>
</evidence>
<evidence type="ECO:0000256" key="12">
    <source>
        <dbReference type="RuleBase" id="RU003357"/>
    </source>
</evidence>
<evidence type="ECO:0000256" key="5">
    <source>
        <dbReference type="ARBA" id="ARBA00022692"/>
    </source>
</evidence>
<keyword evidence="9 11" id="KW-0472">Membrane</keyword>
<comment type="caution">
    <text evidence="15">The sequence shown here is derived from an EMBL/GenBank/DDBJ whole genome shotgun (WGS) entry which is preliminary data.</text>
</comment>
<keyword evidence="5 11" id="KW-0812">Transmembrane</keyword>
<feature type="domain" description="TonB-dependent receptor-like beta-barrel" evidence="13">
    <location>
        <begin position="312"/>
        <end position="826"/>
    </location>
</feature>
<protein>
    <submittedName>
        <fullName evidence="15">Putative TonB-dependent receptor</fullName>
    </submittedName>
</protein>
<keyword evidence="7" id="KW-0406">Ion transport</keyword>
<dbReference type="GO" id="GO:0009279">
    <property type="term" value="C:cell outer membrane"/>
    <property type="evidence" value="ECO:0007669"/>
    <property type="project" value="UniProtKB-SubCell"/>
</dbReference>
<keyword evidence="16" id="KW-1185">Reference proteome</keyword>
<comment type="subcellular location">
    <subcellularLocation>
        <location evidence="1 11">Cell outer membrane</location>
        <topology evidence="1 11">Multi-pass membrane protein</topology>
    </subcellularLocation>
</comment>
<sequence>MAVVSGWGQVALAQEEARANTSGSGIADIVVTANRRAENAQTVPVAVTAVTGEQMRELGISSGADLNGKVPSVFVTSGGNQRNVEVVVIRGQGQTYLSPVGVVNYFNDVPLIQGGITAIQGAPGMFFDLESMQVLRGPQGTLFGRNTTGGAVLLGPKRPTNEFDGYVQAQIGNYKDREFEGAVNVPLIDDKLMVRAAFKKVDRDGYTKDVGPQAYGLSKVCAPPALGTLGSCTVSNGFAGKDYDDRHYWHARIGILARPVEGVENYLVAYYAKSHDNGSGFIPDDFRSHATGNPYDLSVATISAMAAYNVNNPGAPIGFTGAGIYAANQLASQILARQATLGPRKTAVNSDTFEKTKSWGIVNTLSIDVSDAMQIKSITGYQRLKQNYNWDLDGSILPILAQTPPFATPAASAEAPDWLVGNPGDSVNVANSSLFTQELQLQGSALDHKLQFVVGGFYSKQKPEGLQATGSFNAASANPGTFYAITSKAQAVFGQATLDMGAFTPGLDGLKLTAGIRRTWDKIDGSRYASNFVLDPVVLHRKLKSAATTWTVGVDYQVNNGLMLYGKVARGYKAGAFNYAGADFNQITAKPEYVTSYEIGFKSDFELGTVPVRFNANAFHVDYDGIQRAAAMNHPNGCDTTIGSAPGSEPARCDLIGNVTGLDQGAVTFNAGKARMRGIELELVVQPVEGLRISGSYSYIDAKYKTFIQNVSGSGLETRIDTCQGEKQLIYGVPQALDFSCIPFQVTPKNLININARYEVPLGDSVGTLAFGANYSWVDRIYNGSTTTPRDDIHAWMESYGKLDLSLEWQDVMGSNFDLRLFGTNVTDKTYRTNAYTGLRGASGFTQSLYGEPRMYGASLRYRFGASGN</sequence>
<evidence type="ECO:0000259" key="14">
    <source>
        <dbReference type="Pfam" id="PF07715"/>
    </source>
</evidence>
<organism evidence="15 16">
    <name type="scientific">Caenibius tardaugens NBRC 16725</name>
    <dbReference type="NCBI Taxonomy" id="1219035"/>
    <lineage>
        <taxon>Bacteria</taxon>
        <taxon>Pseudomonadati</taxon>
        <taxon>Pseudomonadota</taxon>
        <taxon>Alphaproteobacteria</taxon>
        <taxon>Sphingomonadales</taxon>
        <taxon>Erythrobacteraceae</taxon>
        <taxon>Caenibius</taxon>
    </lineage>
</organism>
<accession>U2YID6</accession>
<evidence type="ECO:0000256" key="1">
    <source>
        <dbReference type="ARBA" id="ARBA00004571"/>
    </source>
</evidence>
<evidence type="ECO:0000256" key="9">
    <source>
        <dbReference type="ARBA" id="ARBA00023136"/>
    </source>
</evidence>
<proteinExistence type="inferred from homology"/>